<evidence type="ECO:0000256" key="6">
    <source>
        <dbReference type="ARBA" id="ARBA00022989"/>
    </source>
</evidence>
<dbReference type="Gene3D" id="3.10.580.10">
    <property type="entry name" value="CBS-domain"/>
    <property type="match status" value="1"/>
</dbReference>
<dbReference type="SUPFAM" id="SSF56176">
    <property type="entry name" value="FAD-binding/transporter-associated domain-like"/>
    <property type="match status" value="1"/>
</dbReference>
<dbReference type="InterPro" id="IPR000644">
    <property type="entry name" value="CBS_dom"/>
</dbReference>
<evidence type="ECO:0000313" key="14">
    <source>
        <dbReference type="EMBL" id="CUQ09383.1"/>
    </source>
</evidence>
<dbReference type="CDD" id="cd04590">
    <property type="entry name" value="CBS_pair_CorC_HlyC_assoc"/>
    <property type="match status" value="1"/>
</dbReference>
<keyword evidence="7 9" id="KW-0129">CBS domain</keyword>
<feature type="domain" description="CNNM transmembrane" evidence="13">
    <location>
        <begin position="6"/>
        <end position="206"/>
    </location>
</feature>
<dbReference type="PANTHER" id="PTHR43099:SF2">
    <property type="entry name" value="UPF0053 PROTEIN YRKA"/>
    <property type="match status" value="1"/>
</dbReference>
<protein>
    <submittedName>
        <fullName evidence="14">CBS/transporter-associated domain-containing protein</fullName>
    </submittedName>
</protein>
<sequence length="445" mass="50052">MTIEPESGSIIPQLILVIILTAINAFFSSAEMAIVSVNKNKVRYLAEGGNKKAILLEKVIENQSNFLATIQVGITLASFFSSASAATGISSAFSNELSKLNIPYAQQISVIIVTVILSYFTLVFGELVPKRMALQKKEKTALSSVKIIYITSIIAKPFIKILSVSTALSLKLIGVNENGIEERVSKEEIQSLISEGEAEGAIDEDEKEMLNGIFEFNDRLSKEIMTSRKDTYMLDISSNISECVDEIINAQYSRIPVYEDSIDNIVGILYIKDFFIEARKVGFENVNIKDILHRPYFVPETKRINELFKELQLNRNHMAILIDEYGGFSGIVTMEDLIEEVMGDIDDEYDMDEPDIKKLGDNKYLVKGTISIYDFNEEFGAEIEEGDYDTLNGYITTYIGKIPKEGVKIEFVINNIKLKVLKVRNRRIEEVEITILEEEKSSEGE</sequence>
<evidence type="ECO:0000256" key="5">
    <source>
        <dbReference type="ARBA" id="ARBA00022737"/>
    </source>
</evidence>
<evidence type="ECO:0000256" key="3">
    <source>
        <dbReference type="ARBA" id="ARBA00022475"/>
    </source>
</evidence>
<evidence type="ECO:0000256" key="9">
    <source>
        <dbReference type="PROSITE-ProRule" id="PRU00703"/>
    </source>
</evidence>
<dbReference type="InterPro" id="IPR002550">
    <property type="entry name" value="CNNM"/>
</dbReference>
<evidence type="ECO:0000259" key="13">
    <source>
        <dbReference type="PROSITE" id="PS51846"/>
    </source>
</evidence>
<dbReference type="InterPro" id="IPR051676">
    <property type="entry name" value="UPF0053_domain"/>
</dbReference>
<organism evidence="14 15">
    <name type="scientific">Clostridium baratii</name>
    <dbReference type="NCBI Taxonomy" id="1561"/>
    <lineage>
        <taxon>Bacteria</taxon>
        <taxon>Bacillati</taxon>
        <taxon>Bacillota</taxon>
        <taxon>Clostridia</taxon>
        <taxon>Eubacteriales</taxon>
        <taxon>Clostridiaceae</taxon>
        <taxon>Clostridium</taxon>
    </lineage>
</organism>
<name>A0A174TH72_9CLOT</name>
<dbReference type="Pfam" id="PF03471">
    <property type="entry name" value="CorC_HlyC"/>
    <property type="match status" value="1"/>
</dbReference>
<keyword evidence="5" id="KW-0677">Repeat</keyword>
<gene>
    <name evidence="14" type="ORF">ERS852568_01866</name>
</gene>
<dbReference type="RefSeq" id="WP_055207748.1">
    <property type="nucleotide sequence ID" value="NZ_CZBO01000003.1"/>
</dbReference>
<dbReference type="GO" id="GO:0005886">
    <property type="term" value="C:plasma membrane"/>
    <property type="evidence" value="ECO:0007669"/>
    <property type="project" value="UniProtKB-SubCell"/>
</dbReference>
<dbReference type="SUPFAM" id="SSF54631">
    <property type="entry name" value="CBS-domain pair"/>
    <property type="match status" value="1"/>
</dbReference>
<evidence type="ECO:0000256" key="2">
    <source>
        <dbReference type="ARBA" id="ARBA00006337"/>
    </source>
</evidence>
<dbReference type="InterPro" id="IPR044751">
    <property type="entry name" value="Ion_transp-like_CBS"/>
</dbReference>
<dbReference type="InterPro" id="IPR036318">
    <property type="entry name" value="FAD-bd_PCMH-like_sf"/>
</dbReference>
<reference evidence="14 15" key="1">
    <citation type="submission" date="2015-09" db="EMBL/GenBank/DDBJ databases">
        <authorList>
            <consortium name="Pathogen Informatics"/>
        </authorList>
    </citation>
    <scope>NUCLEOTIDE SEQUENCE [LARGE SCALE GENOMIC DNA]</scope>
    <source>
        <strain evidence="14 15">2789STDY5834956</strain>
    </source>
</reference>
<dbReference type="InterPro" id="IPR005170">
    <property type="entry name" value="Transptr-assoc_dom"/>
</dbReference>
<evidence type="ECO:0000256" key="4">
    <source>
        <dbReference type="ARBA" id="ARBA00022692"/>
    </source>
</evidence>
<dbReference type="InterPro" id="IPR046342">
    <property type="entry name" value="CBS_dom_sf"/>
</dbReference>
<dbReference type="FunFam" id="3.10.580.10:FF:000002">
    <property type="entry name" value="Magnesium/cobalt efflux protein CorC"/>
    <property type="match status" value="1"/>
</dbReference>
<dbReference type="EMBL" id="CZBO01000003">
    <property type="protein sequence ID" value="CUQ09383.1"/>
    <property type="molecule type" value="Genomic_DNA"/>
</dbReference>
<feature type="transmembrane region" description="Helical" evidence="11">
    <location>
        <begin position="140"/>
        <end position="159"/>
    </location>
</feature>
<feature type="domain" description="CBS" evidence="12">
    <location>
        <begin position="291"/>
        <end position="348"/>
    </location>
</feature>
<evidence type="ECO:0000256" key="7">
    <source>
        <dbReference type="ARBA" id="ARBA00023122"/>
    </source>
</evidence>
<comment type="similarity">
    <text evidence="2">Belongs to the UPF0053 family.</text>
</comment>
<proteinExistence type="inferred from homology"/>
<evidence type="ECO:0000256" key="11">
    <source>
        <dbReference type="SAM" id="Phobius"/>
    </source>
</evidence>
<evidence type="ECO:0000313" key="15">
    <source>
        <dbReference type="Proteomes" id="UP000095563"/>
    </source>
</evidence>
<keyword evidence="8 10" id="KW-0472">Membrane</keyword>
<dbReference type="PANTHER" id="PTHR43099">
    <property type="entry name" value="UPF0053 PROTEIN YRKA"/>
    <property type="match status" value="1"/>
</dbReference>
<keyword evidence="3" id="KW-1003">Cell membrane</keyword>
<dbReference type="SMART" id="SM01091">
    <property type="entry name" value="CorC_HlyC"/>
    <property type="match status" value="1"/>
</dbReference>
<feature type="transmembrane region" description="Helical" evidence="11">
    <location>
        <begin position="66"/>
        <end position="88"/>
    </location>
</feature>
<keyword evidence="4 10" id="KW-0812">Transmembrane</keyword>
<dbReference type="Pfam" id="PF01595">
    <property type="entry name" value="CNNM"/>
    <property type="match status" value="1"/>
</dbReference>
<dbReference type="Pfam" id="PF00571">
    <property type="entry name" value="CBS"/>
    <property type="match status" value="2"/>
</dbReference>
<keyword evidence="6 10" id="KW-1133">Transmembrane helix</keyword>
<dbReference type="PROSITE" id="PS51371">
    <property type="entry name" value="CBS"/>
    <property type="match status" value="1"/>
</dbReference>
<dbReference type="Gene3D" id="3.30.465.10">
    <property type="match status" value="1"/>
</dbReference>
<accession>A0A174TH72</accession>
<comment type="subcellular location">
    <subcellularLocation>
        <location evidence="1">Cell membrane</location>
        <topology evidence="1">Multi-pass membrane protein</topology>
    </subcellularLocation>
</comment>
<evidence type="ECO:0000256" key="8">
    <source>
        <dbReference type="ARBA" id="ARBA00023136"/>
    </source>
</evidence>
<feature type="transmembrane region" description="Helical" evidence="11">
    <location>
        <begin position="14"/>
        <end position="35"/>
    </location>
</feature>
<dbReference type="Proteomes" id="UP000095563">
    <property type="component" value="Unassembled WGS sequence"/>
</dbReference>
<dbReference type="GO" id="GO:0050660">
    <property type="term" value="F:flavin adenine dinucleotide binding"/>
    <property type="evidence" value="ECO:0007669"/>
    <property type="project" value="InterPro"/>
</dbReference>
<evidence type="ECO:0000256" key="1">
    <source>
        <dbReference type="ARBA" id="ARBA00004651"/>
    </source>
</evidence>
<dbReference type="InterPro" id="IPR016169">
    <property type="entry name" value="FAD-bd_PCMH_sub2"/>
</dbReference>
<evidence type="ECO:0000259" key="12">
    <source>
        <dbReference type="PROSITE" id="PS51371"/>
    </source>
</evidence>
<dbReference type="AlphaFoldDB" id="A0A174TH72"/>
<evidence type="ECO:0000256" key="10">
    <source>
        <dbReference type="PROSITE-ProRule" id="PRU01193"/>
    </source>
</evidence>
<feature type="transmembrane region" description="Helical" evidence="11">
    <location>
        <begin position="108"/>
        <end position="128"/>
    </location>
</feature>
<dbReference type="PROSITE" id="PS51846">
    <property type="entry name" value="CNNM"/>
    <property type="match status" value="1"/>
</dbReference>